<proteinExistence type="predicted"/>
<keyword evidence="2" id="KW-1185">Reference proteome</keyword>
<evidence type="ECO:0000313" key="1">
    <source>
        <dbReference type="EMBL" id="WAJ28752.1"/>
    </source>
</evidence>
<accession>A0ACD4NPH5</accession>
<dbReference type="EMBL" id="CP113520">
    <property type="protein sequence ID" value="WAJ28752.1"/>
    <property type="molecule type" value="Genomic_DNA"/>
</dbReference>
<sequence>MKPLRATLVLGLVAAAGFGGYVSLNGWPAGVPSFGLAEAAPSGGQGQDGRGGGEPPAPVVLADVTAADIAITVEAVGDAVARESVVVTSRVSGRVEEIAYTDGQDVSAGDILVRLDPADAEDEVRVAEAAASEALQGFQRAQDLAEREIGPQAVADDLRRQAEAAEAQVASARERLDDYNVRAPFDGRLGLRTISLGALIQPGAEIALLDAIDPIEIRFTVPERFLGQVKEGAKVFATSPAYPERRFEGEVTAIASRVDPALRTVTVEATIPNADEALLPGMLMNVTLELGLKEGATIAPPLAVQLQGSKHFLFRVADNKAERVEVEIGQRAPDGIEIVRGLQPGERVVVEGFQDLQPGQSVEERPPARAPPAPAPEQAAASPAASEG</sequence>
<protein>
    <submittedName>
        <fullName evidence="1">Efflux RND transporter periplasmic adaptor subunit</fullName>
    </submittedName>
</protein>
<reference evidence="1" key="1">
    <citation type="submission" date="2022-11" db="EMBL/GenBank/DDBJ databases">
        <title>beta-Carotene-producing bacterium, Jeongeuplla avenae sp. nov., alleviates the salt stress of Arabidopsis seedlings.</title>
        <authorList>
            <person name="Jiang L."/>
            <person name="Lee J."/>
        </authorList>
    </citation>
    <scope>NUCLEOTIDE SEQUENCE</scope>
    <source>
        <strain evidence="1">DY_R2A_6</strain>
    </source>
</reference>
<evidence type="ECO:0000313" key="2">
    <source>
        <dbReference type="Proteomes" id="UP001163223"/>
    </source>
</evidence>
<gene>
    <name evidence="1" type="ORF">OXU80_00405</name>
</gene>
<name>A0ACD4NPH5_9HYPH</name>
<dbReference type="Proteomes" id="UP001163223">
    <property type="component" value="Chromosome"/>
</dbReference>
<organism evidence="1 2">
    <name type="scientific">Antarcticirhabdus aurantiaca</name>
    <dbReference type="NCBI Taxonomy" id="2606717"/>
    <lineage>
        <taxon>Bacteria</taxon>
        <taxon>Pseudomonadati</taxon>
        <taxon>Pseudomonadota</taxon>
        <taxon>Alphaproteobacteria</taxon>
        <taxon>Hyphomicrobiales</taxon>
        <taxon>Aurantimonadaceae</taxon>
        <taxon>Antarcticirhabdus</taxon>
    </lineage>
</organism>